<dbReference type="PANTHER" id="PTHR31651:SF3">
    <property type="entry name" value="PROTEIN PIN-LIKES 7"/>
    <property type="match status" value="1"/>
</dbReference>
<evidence type="ECO:0000256" key="3">
    <source>
        <dbReference type="ARBA" id="ARBA00022692"/>
    </source>
</evidence>
<dbReference type="OrthoDB" id="191139at2759"/>
<feature type="transmembrane region" description="Helical" evidence="9">
    <location>
        <begin position="46"/>
        <end position="64"/>
    </location>
</feature>
<dbReference type="OMA" id="PAICKEN"/>
<feature type="transmembrane region" description="Helical" evidence="9">
    <location>
        <begin position="15"/>
        <end position="34"/>
    </location>
</feature>
<dbReference type="AlphaFoldDB" id="A0A0K9NZ04"/>
<feature type="transmembrane region" description="Helical" evidence="9">
    <location>
        <begin position="147"/>
        <end position="168"/>
    </location>
</feature>
<dbReference type="PANTHER" id="PTHR31651">
    <property type="match status" value="1"/>
</dbReference>
<evidence type="ECO:0000256" key="8">
    <source>
        <dbReference type="ARBA" id="ARBA00025752"/>
    </source>
</evidence>
<evidence type="ECO:0008006" key="12">
    <source>
        <dbReference type="Google" id="ProtNLM"/>
    </source>
</evidence>
<dbReference type="GO" id="GO:0009734">
    <property type="term" value="P:auxin-activated signaling pathway"/>
    <property type="evidence" value="ECO:0007669"/>
    <property type="project" value="UniProtKB-KW"/>
</dbReference>
<evidence type="ECO:0000256" key="6">
    <source>
        <dbReference type="ARBA" id="ARBA00023294"/>
    </source>
</evidence>
<evidence type="ECO:0000256" key="4">
    <source>
        <dbReference type="ARBA" id="ARBA00022989"/>
    </source>
</evidence>
<keyword evidence="11" id="KW-1185">Reference proteome</keyword>
<dbReference type="GO" id="GO:0005789">
    <property type="term" value="C:endoplasmic reticulum membrane"/>
    <property type="evidence" value="ECO:0007669"/>
    <property type="project" value="UniProtKB-SubCell"/>
</dbReference>
<feature type="transmembrane region" description="Helical" evidence="9">
    <location>
        <begin position="282"/>
        <end position="300"/>
    </location>
</feature>
<feature type="transmembrane region" description="Helical" evidence="9">
    <location>
        <begin position="312"/>
        <end position="334"/>
    </location>
</feature>
<keyword evidence="4 9" id="KW-1133">Transmembrane helix</keyword>
<dbReference type="Proteomes" id="UP000036987">
    <property type="component" value="Unassembled WGS sequence"/>
</dbReference>
<feature type="transmembrane region" description="Helical" evidence="9">
    <location>
        <begin position="70"/>
        <end position="94"/>
    </location>
</feature>
<evidence type="ECO:0000256" key="2">
    <source>
        <dbReference type="ARBA" id="ARBA00022448"/>
    </source>
</evidence>
<organism evidence="10 11">
    <name type="scientific">Zostera marina</name>
    <name type="common">Eelgrass</name>
    <dbReference type="NCBI Taxonomy" id="29655"/>
    <lineage>
        <taxon>Eukaryota</taxon>
        <taxon>Viridiplantae</taxon>
        <taxon>Streptophyta</taxon>
        <taxon>Embryophyta</taxon>
        <taxon>Tracheophyta</taxon>
        <taxon>Spermatophyta</taxon>
        <taxon>Magnoliopsida</taxon>
        <taxon>Liliopsida</taxon>
        <taxon>Zosteraceae</taxon>
        <taxon>Zostera</taxon>
    </lineage>
</organism>
<keyword evidence="2" id="KW-0813">Transport</keyword>
<dbReference type="Pfam" id="PF03547">
    <property type="entry name" value="Mem_trans"/>
    <property type="match status" value="1"/>
</dbReference>
<evidence type="ECO:0000313" key="11">
    <source>
        <dbReference type="Proteomes" id="UP000036987"/>
    </source>
</evidence>
<evidence type="ECO:0000313" key="10">
    <source>
        <dbReference type="EMBL" id="KMZ61959.1"/>
    </source>
</evidence>
<comment type="caution">
    <text evidence="10">The sequence shown here is derived from an EMBL/GenBank/DDBJ whole genome shotgun (WGS) entry which is preliminary data.</text>
</comment>
<dbReference type="GO" id="GO:0016020">
    <property type="term" value="C:membrane"/>
    <property type="evidence" value="ECO:0000318"/>
    <property type="project" value="GO_Central"/>
</dbReference>
<sequence length="407" mass="44501">MGFWELLTVALQPPLQVLLIAVVGGFLATDYCGIFPSDARRSLNKLVFYLFTPALIFGNLAQTITFKDIITWWFMPVNIGITFFFGTLLGWAVIKITKPDPHLKGLVTAVCSAGNLGNLMIVIVPAVCDESDGPFGNPITCRPLATSYASFSMAIGGFYIWTHTYNLIKNDRVILDRNTNSGEEDVMEEGSRSKRLANADSDTDFKGTTLLLTGGSEATTNIFIKISRAIVRLQLWKKMSELLSPATISAVIGLIVGSIPWLKSQIIGQKSSLVVIEDSISLLGQATIPCITLILGGNLLKGMRKSNLSGQPSVIVAVVMVKFIMLPIIGILVIKGASYLGVLPDDPLFKYTLLLQFAIPPAMNIGTITEFFKVGQEECSILFFWTYLVSAIALALWSIVFMWILTQ</sequence>
<evidence type="ECO:0000256" key="1">
    <source>
        <dbReference type="ARBA" id="ARBA00004477"/>
    </source>
</evidence>
<feature type="transmembrane region" description="Helical" evidence="9">
    <location>
        <begin position="384"/>
        <end position="405"/>
    </location>
</feature>
<evidence type="ECO:0000256" key="9">
    <source>
        <dbReference type="SAM" id="Phobius"/>
    </source>
</evidence>
<comment type="function">
    <text evidence="7">Involved in cellular auxin homeostasis by regulating auxin metabolism. Regulates intracellular auxin accumulation at the endoplasmic reticulum and thus auxin availability for nuclear auxin signaling.</text>
</comment>
<comment type="subcellular location">
    <subcellularLocation>
        <location evidence="1">Endoplasmic reticulum membrane</location>
        <topology evidence="1">Multi-pass membrane protein</topology>
    </subcellularLocation>
</comment>
<protein>
    <recommendedName>
        <fullName evidence="12">Auxin efflux carrier family protein</fullName>
    </recommendedName>
</protein>
<evidence type="ECO:0000256" key="7">
    <source>
        <dbReference type="ARBA" id="ARBA00025100"/>
    </source>
</evidence>
<proteinExistence type="inferred from homology"/>
<dbReference type="GO" id="GO:0022857">
    <property type="term" value="F:transmembrane transporter activity"/>
    <property type="evidence" value="ECO:0000318"/>
    <property type="project" value="GO_Central"/>
</dbReference>
<keyword evidence="6" id="KW-0927">Auxin signaling pathway</keyword>
<reference evidence="11" key="1">
    <citation type="journal article" date="2016" name="Nature">
        <title>The genome of the seagrass Zostera marina reveals angiosperm adaptation to the sea.</title>
        <authorList>
            <person name="Olsen J.L."/>
            <person name="Rouze P."/>
            <person name="Verhelst B."/>
            <person name="Lin Y.-C."/>
            <person name="Bayer T."/>
            <person name="Collen J."/>
            <person name="Dattolo E."/>
            <person name="De Paoli E."/>
            <person name="Dittami S."/>
            <person name="Maumus F."/>
            <person name="Michel G."/>
            <person name="Kersting A."/>
            <person name="Lauritano C."/>
            <person name="Lohaus R."/>
            <person name="Toepel M."/>
            <person name="Tonon T."/>
            <person name="Vanneste K."/>
            <person name="Amirebrahimi M."/>
            <person name="Brakel J."/>
            <person name="Bostroem C."/>
            <person name="Chovatia M."/>
            <person name="Grimwood J."/>
            <person name="Jenkins J.W."/>
            <person name="Jueterbock A."/>
            <person name="Mraz A."/>
            <person name="Stam W.T."/>
            <person name="Tice H."/>
            <person name="Bornberg-Bauer E."/>
            <person name="Green P.J."/>
            <person name="Pearson G.A."/>
            <person name="Procaccini G."/>
            <person name="Duarte C.M."/>
            <person name="Schmutz J."/>
            <person name="Reusch T.B.H."/>
            <person name="Van de Peer Y."/>
        </authorList>
    </citation>
    <scope>NUCLEOTIDE SEQUENCE [LARGE SCALE GENOMIC DNA]</scope>
    <source>
        <strain evidence="11">cv. Finnish</strain>
    </source>
</reference>
<dbReference type="GO" id="GO:0080162">
    <property type="term" value="P:endoplasmic reticulum to cytosol auxin transport"/>
    <property type="evidence" value="ECO:0007669"/>
    <property type="project" value="InterPro"/>
</dbReference>
<keyword evidence="5 9" id="KW-0472">Membrane</keyword>
<dbReference type="EMBL" id="LFYR01001429">
    <property type="protein sequence ID" value="KMZ61959.1"/>
    <property type="molecule type" value="Genomic_DNA"/>
</dbReference>
<feature type="transmembrane region" description="Helical" evidence="9">
    <location>
        <begin position="242"/>
        <end position="262"/>
    </location>
</feature>
<name>A0A0K9NZ04_ZOSMR</name>
<comment type="similarity">
    <text evidence="8">Belongs to the auxin efflux carrier (TC 2.A.69.2) family.</text>
</comment>
<dbReference type="InterPro" id="IPR045033">
    <property type="entry name" value="PILS1/3/4/5/7"/>
</dbReference>
<accession>A0A0K9NZ04</accession>
<dbReference type="InterPro" id="IPR004776">
    <property type="entry name" value="Mem_transp_PIN-like"/>
</dbReference>
<evidence type="ECO:0000256" key="5">
    <source>
        <dbReference type="ARBA" id="ARBA00023136"/>
    </source>
</evidence>
<keyword evidence="3 9" id="KW-0812">Transmembrane</keyword>
<dbReference type="STRING" id="29655.A0A0K9NZ04"/>
<gene>
    <name evidence="10" type="ORF">ZOSMA_49G00280</name>
</gene>
<feature type="transmembrane region" description="Helical" evidence="9">
    <location>
        <begin position="106"/>
        <end position="127"/>
    </location>
</feature>